<dbReference type="GO" id="GO:0030643">
    <property type="term" value="P:intracellular phosphate ion homeostasis"/>
    <property type="evidence" value="ECO:0007669"/>
    <property type="project" value="InterPro"/>
</dbReference>
<organism evidence="10 11">
    <name type="scientific">Desulfurispirillum indicum (strain ATCC BAA-1389 / DSM 22839 / S5)</name>
    <dbReference type="NCBI Taxonomy" id="653733"/>
    <lineage>
        <taxon>Bacteria</taxon>
        <taxon>Pseudomonadati</taxon>
        <taxon>Chrysiogenota</taxon>
        <taxon>Chrysiogenia</taxon>
        <taxon>Chrysiogenales</taxon>
        <taxon>Chrysiogenaceae</taxon>
        <taxon>Desulfurispirillum</taxon>
    </lineage>
</organism>
<evidence type="ECO:0000256" key="8">
    <source>
        <dbReference type="PIRNR" id="PIRNR003107"/>
    </source>
</evidence>
<evidence type="ECO:0000256" key="1">
    <source>
        <dbReference type="ARBA" id="ARBA00004496"/>
    </source>
</evidence>
<dbReference type="PIRSF" id="PIRSF003107">
    <property type="entry name" value="PhoU"/>
    <property type="match status" value="1"/>
</dbReference>
<dbReference type="InterPro" id="IPR026022">
    <property type="entry name" value="PhoU_dom"/>
</dbReference>
<accession>E6W6G1</accession>
<dbReference type="FunFam" id="1.20.58.220:FF:000004">
    <property type="entry name" value="Phosphate-specific transport system accessory protein PhoU"/>
    <property type="match status" value="1"/>
</dbReference>
<sequence length="232" mass="26673">MKNRDDAFLTLKSLIADMSTHTVSMIENAIKALVTRDSVLAQQVLDSDDQINNLDITIDDICMKIMALYEPKAKDLRHILTVSRIINDLERIADHCTSICREVIHLNQVPQVKPYIDIPRMGEAAADMLRGAIDCYFHRDTDKALEVIQRDDAVDEFQAQIVRELLTYILEDVRKTQPVIWLIFITRRIERIGDHASNIAEQVYFMETGKVIRHRKFVQNGKDNSHEPDSAD</sequence>
<gene>
    <name evidence="10" type="ordered locus">Selin_2585</name>
</gene>
<evidence type="ECO:0000313" key="11">
    <source>
        <dbReference type="Proteomes" id="UP000002572"/>
    </source>
</evidence>
<dbReference type="GO" id="GO:0006817">
    <property type="term" value="P:phosphate ion transport"/>
    <property type="evidence" value="ECO:0007669"/>
    <property type="project" value="UniProtKB-KW"/>
</dbReference>
<comment type="function">
    <text evidence="7 8">Plays a role in the regulation of phosphate uptake.</text>
</comment>
<keyword evidence="6 8" id="KW-0592">Phosphate transport</keyword>
<dbReference type="InterPro" id="IPR028366">
    <property type="entry name" value="PhoU"/>
</dbReference>
<comment type="subunit">
    <text evidence="3 8">Homodimer.</text>
</comment>
<comment type="subcellular location">
    <subcellularLocation>
        <location evidence="1 8">Cytoplasm</location>
    </subcellularLocation>
</comment>
<feature type="domain" description="PhoU" evidence="9">
    <location>
        <begin position="15"/>
        <end position="103"/>
    </location>
</feature>
<evidence type="ECO:0000256" key="2">
    <source>
        <dbReference type="ARBA" id="ARBA00008107"/>
    </source>
</evidence>
<dbReference type="AlphaFoldDB" id="E6W6G1"/>
<evidence type="ECO:0000259" key="9">
    <source>
        <dbReference type="Pfam" id="PF01895"/>
    </source>
</evidence>
<dbReference type="Proteomes" id="UP000002572">
    <property type="component" value="Chromosome"/>
</dbReference>
<dbReference type="SUPFAM" id="SSF109755">
    <property type="entry name" value="PhoU-like"/>
    <property type="match status" value="1"/>
</dbReference>
<dbReference type="PANTHER" id="PTHR42930:SF3">
    <property type="entry name" value="PHOSPHATE-SPECIFIC TRANSPORT SYSTEM ACCESSORY PROTEIN PHOU"/>
    <property type="match status" value="1"/>
</dbReference>
<comment type="similarity">
    <text evidence="2 8">Belongs to the PhoU family.</text>
</comment>
<reference evidence="10 11" key="1">
    <citation type="submission" date="2010-12" db="EMBL/GenBank/DDBJ databases">
        <title>Complete sequence of Desulfurispirillum indicum S5.</title>
        <authorList>
            <consortium name="US DOE Joint Genome Institute"/>
            <person name="Lucas S."/>
            <person name="Copeland A."/>
            <person name="Lapidus A."/>
            <person name="Cheng J.-F."/>
            <person name="Goodwin L."/>
            <person name="Pitluck S."/>
            <person name="Chertkov O."/>
            <person name="Held B."/>
            <person name="Detter J.C."/>
            <person name="Han C."/>
            <person name="Tapia R."/>
            <person name="Land M."/>
            <person name="Hauser L."/>
            <person name="Kyrpides N."/>
            <person name="Ivanova N."/>
            <person name="Mikhailova N."/>
            <person name="Haggblom M."/>
            <person name="Rauschenbach I."/>
            <person name="Bini E."/>
            <person name="Woyke T."/>
        </authorList>
    </citation>
    <scope>NUCLEOTIDE SEQUENCE [LARGE SCALE GENOMIC DNA]</scope>
    <source>
        <strain evidence="11">ATCC BAA-1389 / DSM 22839 / S5</strain>
    </source>
</reference>
<dbReference type="eggNOG" id="COG0704">
    <property type="taxonomic scope" value="Bacteria"/>
</dbReference>
<evidence type="ECO:0000256" key="5">
    <source>
        <dbReference type="ARBA" id="ARBA00022490"/>
    </source>
</evidence>
<dbReference type="PANTHER" id="PTHR42930">
    <property type="entry name" value="PHOSPHATE-SPECIFIC TRANSPORT SYSTEM ACCESSORY PROTEIN PHOU"/>
    <property type="match status" value="1"/>
</dbReference>
<dbReference type="InterPro" id="IPR038078">
    <property type="entry name" value="PhoU-like_sf"/>
</dbReference>
<keyword evidence="11" id="KW-1185">Reference proteome</keyword>
<name>E6W6G1_DESIS</name>
<dbReference type="KEGG" id="din:Selin_2585"/>
<dbReference type="HOGENOM" id="CLU_078518_3_0_0"/>
<protein>
    <recommendedName>
        <fullName evidence="8">Phosphate-specific transport system accessory protein PhoU</fullName>
    </recommendedName>
</protein>
<proteinExistence type="inferred from homology"/>
<dbReference type="RefSeq" id="WP_013507165.1">
    <property type="nucleotide sequence ID" value="NC_014836.1"/>
</dbReference>
<dbReference type="GO" id="GO:0005737">
    <property type="term" value="C:cytoplasm"/>
    <property type="evidence" value="ECO:0007669"/>
    <property type="project" value="UniProtKB-SubCell"/>
</dbReference>
<dbReference type="OrthoDB" id="9814256at2"/>
<dbReference type="EMBL" id="CP002432">
    <property type="protein sequence ID" value="ADU67296.1"/>
    <property type="molecule type" value="Genomic_DNA"/>
</dbReference>
<dbReference type="InParanoid" id="E6W6G1"/>
<dbReference type="NCBIfam" id="TIGR02135">
    <property type="entry name" value="phoU_full"/>
    <property type="match status" value="1"/>
</dbReference>
<evidence type="ECO:0000256" key="6">
    <source>
        <dbReference type="ARBA" id="ARBA00022592"/>
    </source>
</evidence>
<evidence type="ECO:0000256" key="4">
    <source>
        <dbReference type="ARBA" id="ARBA00022448"/>
    </source>
</evidence>
<dbReference type="Gene3D" id="1.20.58.220">
    <property type="entry name" value="Phosphate transport system protein phou homolog 2, domain 2"/>
    <property type="match status" value="2"/>
</dbReference>
<feature type="domain" description="PhoU" evidence="9">
    <location>
        <begin position="118"/>
        <end position="203"/>
    </location>
</feature>
<keyword evidence="4 8" id="KW-0813">Transport</keyword>
<evidence type="ECO:0000313" key="10">
    <source>
        <dbReference type="EMBL" id="ADU67296.1"/>
    </source>
</evidence>
<evidence type="ECO:0000256" key="3">
    <source>
        <dbReference type="ARBA" id="ARBA00011738"/>
    </source>
</evidence>
<dbReference type="STRING" id="653733.Selin_2585"/>
<dbReference type="GO" id="GO:0045936">
    <property type="term" value="P:negative regulation of phosphate metabolic process"/>
    <property type="evidence" value="ECO:0007669"/>
    <property type="project" value="InterPro"/>
</dbReference>
<keyword evidence="5 8" id="KW-0963">Cytoplasm</keyword>
<evidence type="ECO:0000256" key="7">
    <source>
        <dbReference type="ARBA" id="ARBA00056181"/>
    </source>
</evidence>
<dbReference type="Pfam" id="PF01895">
    <property type="entry name" value="PhoU"/>
    <property type="match status" value="2"/>
</dbReference>